<proteinExistence type="predicted"/>
<organism evidence="2 3">
    <name type="scientific">Ladona fulva</name>
    <name type="common">Scarce chaser dragonfly</name>
    <name type="synonym">Libellula fulva</name>
    <dbReference type="NCBI Taxonomy" id="123851"/>
    <lineage>
        <taxon>Eukaryota</taxon>
        <taxon>Metazoa</taxon>
        <taxon>Ecdysozoa</taxon>
        <taxon>Arthropoda</taxon>
        <taxon>Hexapoda</taxon>
        <taxon>Insecta</taxon>
        <taxon>Pterygota</taxon>
        <taxon>Palaeoptera</taxon>
        <taxon>Odonata</taxon>
        <taxon>Epiprocta</taxon>
        <taxon>Anisoptera</taxon>
        <taxon>Libelluloidea</taxon>
        <taxon>Libellulidae</taxon>
        <taxon>Ladona</taxon>
    </lineage>
</organism>
<feature type="compositionally biased region" description="Polar residues" evidence="1">
    <location>
        <begin position="165"/>
        <end position="176"/>
    </location>
</feature>
<dbReference type="EMBL" id="KZ308266">
    <property type="protein sequence ID" value="KAG8226056.1"/>
    <property type="molecule type" value="Genomic_DNA"/>
</dbReference>
<evidence type="ECO:0000313" key="2">
    <source>
        <dbReference type="EMBL" id="KAG8226056.1"/>
    </source>
</evidence>
<protein>
    <submittedName>
        <fullName evidence="2">Uncharacterized protein</fullName>
    </submittedName>
</protein>
<evidence type="ECO:0000313" key="3">
    <source>
        <dbReference type="Proteomes" id="UP000792457"/>
    </source>
</evidence>
<comment type="caution">
    <text evidence="2">The sequence shown here is derived from an EMBL/GenBank/DDBJ whole genome shotgun (WGS) entry which is preliminary data.</text>
</comment>
<gene>
    <name evidence="2" type="ORF">J437_LFUL006363</name>
</gene>
<evidence type="ECO:0000256" key="1">
    <source>
        <dbReference type="SAM" id="MobiDB-lite"/>
    </source>
</evidence>
<reference evidence="2" key="1">
    <citation type="submission" date="2013-04" db="EMBL/GenBank/DDBJ databases">
        <authorList>
            <person name="Qu J."/>
            <person name="Murali S.C."/>
            <person name="Bandaranaike D."/>
            <person name="Bellair M."/>
            <person name="Blankenburg K."/>
            <person name="Chao H."/>
            <person name="Dinh H."/>
            <person name="Doddapaneni H."/>
            <person name="Downs B."/>
            <person name="Dugan-Rocha S."/>
            <person name="Elkadiri S."/>
            <person name="Gnanaolivu R.D."/>
            <person name="Hernandez B."/>
            <person name="Javaid M."/>
            <person name="Jayaseelan J.C."/>
            <person name="Lee S."/>
            <person name="Li M."/>
            <person name="Ming W."/>
            <person name="Munidasa M."/>
            <person name="Muniz J."/>
            <person name="Nguyen L."/>
            <person name="Ongeri F."/>
            <person name="Osuji N."/>
            <person name="Pu L.-L."/>
            <person name="Puazo M."/>
            <person name="Qu C."/>
            <person name="Quiroz J."/>
            <person name="Raj R."/>
            <person name="Weissenberger G."/>
            <person name="Xin Y."/>
            <person name="Zou X."/>
            <person name="Han Y."/>
            <person name="Richards S."/>
            <person name="Worley K."/>
            <person name="Muzny D."/>
            <person name="Gibbs R."/>
        </authorList>
    </citation>
    <scope>NUCLEOTIDE SEQUENCE</scope>
    <source>
        <strain evidence="2">Sampled in the wild</strain>
    </source>
</reference>
<accession>A0A8K0NXV9</accession>
<dbReference type="AlphaFoldDB" id="A0A8K0NXV9"/>
<keyword evidence="3" id="KW-1185">Reference proteome</keyword>
<feature type="region of interest" description="Disordered" evidence="1">
    <location>
        <begin position="165"/>
        <end position="192"/>
    </location>
</feature>
<sequence>MIEVKLMASCLRMTQGVGMHGPCNSRLRLKSQEELFEDSGGGTGQHNICETGYDAIPKTYMLLVYGHLIRQHINQILKVYKESLFDYCQRHYPMDNIPYSDIMNDIGILTLLQHRNFNDLLLIYRLIKPETIGCKISVKKMETFEWQGKLEIFDHRLQPTYINLKQSTPGDASTRQPPWYRNLPASNDRETY</sequence>
<reference evidence="2" key="2">
    <citation type="submission" date="2017-10" db="EMBL/GenBank/DDBJ databases">
        <title>Ladona fulva Genome sequencing and assembly.</title>
        <authorList>
            <person name="Murali S."/>
            <person name="Richards S."/>
            <person name="Bandaranaike D."/>
            <person name="Bellair M."/>
            <person name="Blankenburg K."/>
            <person name="Chao H."/>
            <person name="Dinh H."/>
            <person name="Doddapaneni H."/>
            <person name="Dugan-Rocha S."/>
            <person name="Elkadiri S."/>
            <person name="Gnanaolivu R."/>
            <person name="Hernandez B."/>
            <person name="Skinner E."/>
            <person name="Javaid M."/>
            <person name="Lee S."/>
            <person name="Li M."/>
            <person name="Ming W."/>
            <person name="Munidasa M."/>
            <person name="Muniz J."/>
            <person name="Nguyen L."/>
            <person name="Hughes D."/>
            <person name="Osuji N."/>
            <person name="Pu L.-L."/>
            <person name="Puazo M."/>
            <person name="Qu C."/>
            <person name="Quiroz J."/>
            <person name="Raj R."/>
            <person name="Weissenberger G."/>
            <person name="Xin Y."/>
            <person name="Zou X."/>
            <person name="Han Y."/>
            <person name="Worley K."/>
            <person name="Muzny D."/>
            <person name="Gibbs R."/>
        </authorList>
    </citation>
    <scope>NUCLEOTIDE SEQUENCE</scope>
    <source>
        <strain evidence="2">Sampled in the wild</strain>
    </source>
</reference>
<dbReference type="Proteomes" id="UP000792457">
    <property type="component" value="Unassembled WGS sequence"/>
</dbReference>
<name>A0A8K0NXV9_LADFU</name>